<proteinExistence type="predicted"/>
<organism evidence="2 3">
    <name type="scientific">Histidinibacterium aquaticum</name>
    <dbReference type="NCBI Taxonomy" id="2613962"/>
    <lineage>
        <taxon>Bacteria</taxon>
        <taxon>Pseudomonadati</taxon>
        <taxon>Pseudomonadota</taxon>
        <taxon>Alphaproteobacteria</taxon>
        <taxon>Rhodobacterales</taxon>
        <taxon>Paracoccaceae</taxon>
        <taxon>Histidinibacterium</taxon>
    </lineage>
</organism>
<dbReference type="Proteomes" id="UP000326554">
    <property type="component" value="Unassembled WGS sequence"/>
</dbReference>
<name>A0A5J5GCP4_9RHOB</name>
<reference evidence="2 3" key="1">
    <citation type="submission" date="2019-09" db="EMBL/GenBank/DDBJ databases">
        <authorList>
            <person name="Park J.-S."/>
            <person name="Choi H.-J."/>
        </authorList>
    </citation>
    <scope>NUCLEOTIDE SEQUENCE [LARGE SCALE GENOMIC DNA]</scope>
    <source>
        <strain evidence="2 3">176SS1-4</strain>
    </source>
</reference>
<protein>
    <submittedName>
        <fullName evidence="2">Uncharacterized protein</fullName>
    </submittedName>
</protein>
<feature type="region of interest" description="Disordered" evidence="1">
    <location>
        <begin position="106"/>
        <end position="129"/>
    </location>
</feature>
<dbReference type="SUPFAM" id="SSF56770">
    <property type="entry name" value="HydA/Nqo6-like"/>
    <property type="match status" value="1"/>
</dbReference>
<evidence type="ECO:0000313" key="3">
    <source>
        <dbReference type="Proteomes" id="UP000326554"/>
    </source>
</evidence>
<gene>
    <name evidence="2" type="ORF">F3S47_16850</name>
</gene>
<dbReference type="AlphaFoldDB" id="A0A5J5GCP4"/>
<accession>A0A5J5GCP4</accession>
<evidence type="ECO:0000256" key="1">
    <source>
        <dbReference type="SAM" id="MobiDB-lite"/>
    </source>
</evidence>
<sequence>MAVTRFGSLAARAPVPIFAAIGPGRQADVERLLARRGLRRAHSPRDAAVLLVSGDLPDDMLEALSRVHAQLPHPRATVRWIDETADEIADRLRDAWHDLCAGVTDEEDRLPDVPPNEWKGVGPHGQGGEGMMGGTPYGRSMAMTGPDIRDGLQLDRYTARIGPFAPMLPPGLVLEVTLQGDVICDATVANAAFAQPAGADAPELCAGRVVRLLGLEAAADRLIEGKRPGAVWLRGAVPSGLGLAEGTEARGRLGAWLAGEVVTVAPVDLPDFLEGAEWSEAALLLASLPPSAIIRATRPTEVA</sequence>
<keyword evidence="3" id="KW-1185">Reference proteome</keyword>
<dbReference type="EMBL" id="VYQE01000006">
    <property type="protein sequence ID" value="KAA9005572.1"/>
    <property type="molecule type" value="Genomic_DNA"/>
</dbReference>
<dbReference type="RefSeq" id="WP_150446478.1">
    <property type="nucleotide sequence ID" value="NZ_VYQE01000006.1"/>
</dbReference>
<comment type="caution">
    <text evidence="2">The sequence shown here is derived from an EMBL/GenBank/DDBJ whole genome shotgun (WGS) entry which is preliminary data.</text>
</comment>
<evidence type="ECO:0000313" key="2">
    <source>
        <dbReference type="EMBL" id="KAA9005572.1"/>
    </source>
</evidence>